<proteinExistence type="predicted"/>
<dbReference type="RefSeq" id="WP_193428987.1">
    <property type="nucleotide sequence ID" value="NZ_CBCSIP010000032.1"/>
</dbReference>
<organism evidence="1 2">
    <name type="scientific">Corallococcus soli</name>
    <dbReference type="NCBI Taxonomy" id="2710757"/>
    <lineage>
        <taxon>Bacteria</taxon>
        <taxon>Pseudomonadati</taxon>
        <taxon>Myxococcota</taxon>
        <taxon>Myxococcia</taxon>
        <taxon>Myxococcales</taxon>
        <taxon>Cystobacterineae</taxon>
        <taxon>Myxococcaceae</taxon>
        <taxon>Corallococcus</taxon>
    </lineage>
</organism>
<comment type="caution">
    <text evidence="1">The sequence shown here is derived from an EMBL/GenBank/DDBJ whole genome shotgun (WGS) entry which is preliminary data.</text>
</comment>
<protein>
    <submittedName>
        <fullName evidence="1">Uncharacterized protein</fullName>
    </submittedName>
</protein>
<reference evidence="1 2" key="1">
    <citation type="submission" date="2020-02" db="EMBL/GenBank/DDBJ databases">
        <authorList>
            <person name="Babadi Z.K."/>
            <person name="Risdian C."/>
            <person name="Ebrahimipour G.H."/>
            <person name="Wink J."/>
        </authorList>
    </citation>
    <scope>NUCLEOTIDE SEQUENCE [LARGE SCALE GENOMIC DNA]</scope>
    <source>
        <strain evidence="1 2">ZKHCc1 1396</strain>
    </source>
</reference>
<evidence type="ECO:0000313" key="1">
    <source>
        <dbReference type="EMBL" id="MBE4751790.1"/>
    </source>
</evidence>
<name>A0ABR9PV44_9BACT</name>
<gene>
    <name evidence="1" type="ORF">G4177_26830</name>
</gene>
<evidence type="ECO:0000313" key="2">
    <source>
        <dbReference type="Proteomes" id="UP001516472"/>
    </source>
</evidence>
<dbReference type="Proteomes" id="UP001516472">
    <property type="component" value="Unassembled WGS sequence"/>
</dbReference>
<dbReference type="EMBL" id="JAAIYO010000009">
    <property type="protein sequence ID" value="MBE4751790.1"/>
    <property type="molecule type" value="Genomic_DNA"/>
</dbReference>
<sequence>MTLDALLLGAEDAEALDEWKDLLTAPDAAQRWQEAVDRREHIDHFAAAVIAHPWLAQTLSGLRELRRTLTPCEPGTLEAVLAPEWMSHVLGPETRPATRLATPRLGDVETVRLARGAILEIRPAPEQAEGFRVFYRSARSEGLLPRRRWRMEAGDAPVLLLGTSASDAKSLEAALEHATVLGGILLLEAAPAQK</sequence>
<keyword evidence="2" id="KW-1185">Reference proteome</keyword>
<accession>A0ABR9PV44</accession>